<evidence type="ECO:0000313" key="2">
    <source>
        <dbReference type="Proteomes" id="UP001500724"/>
    </source>
</evidence>
<protein>
    <submittedName>
        <fullName evidence="1">Uncharacterized protein</fullName>
    </submittedName>
</protein>
<name>A0ABP3SHA3_9ACTN</name>
<proteinExistence type="predicted"/>
<reference evidence="2" key="1">
    <citation type="journal article" date="2019" name="Int. J. Syst. Evol. Microbiol.">
        <title>The Global Catalogue of Microorganisms (GCM) 10K type strain sequencing project: providing services to taxonomists for standard genome sequencing and annotation.</title>
        <authorList>
            <consortium name="The Broad Institute Genomics Platform"/>
            <consortium name="The Broad Institute Genome Sequencing Center for Infectious Disease"/>
            <person name="Wu L."/>
            <person name="Ma J."/>
        </authorList>
    </citation>
    <scope>NUCLEOTIDE SEQUENCE [LARGE SCALE GENOMIC DNA]</scope>
    <source>
        <strain evidence="2">JCM 10367</strain>
    </source>
</reference>
<keyword evidence="2" id="KW-1185">Reference proteome</keyword>
<organism evidence="1 2">
    <name type="scientific">Streptomyces thermocarboxydovorans</name>
    <dbReference type="NCBI Taxonomy" id="59298"/>
    <lineage>
        <taxon>Bacteria</taxon>
        <taxon>Bacillati</taxon>
        <taxon>Actinomycetota</taxon>
        <taxon>Actinomycetes</taxon>
        <taxon>Kitasatosporales</taxon>
        <taxon>Streptomycetaceae</taxon>
        <taxon>Streptomyces</taxon>
    </lineage>
</organism>
<comment type="caution">
    <text evidence="1">The sequence shown here is derived from an EMBL/GenBank/DDBJ whole genome shotgun (WGS) entry which is preliminary data.</text>
</comment>
<evidence type="ECO:0000313" key="1">
    <source>
        <dbReference type="EMBL" id="GAA0638987.1"/>
    </source>
</evidence>
<sequence>MAVLQPVEVFTRALTRAWDERPPVRLIDGGASGAEACGPDGCAVPQP</sequence>
<dbReference type="Proteomes" id="UP001500724">
    <property type="component" value="Unassembled WGS sequence"/>
</dbReference>
<dbReference type="EMBL" id="BAAAGU010000011">
    <property type="protein sequence ID" value="GAA0638987.1"/>
    <property type="molecule type" value="Genomic_DNA"/>
</dbReference>
<accession>A0ABP3SHA3</accession>
<gene>
    <name evidence="1" type="ORF">GCM10009535_14530</name>
</gene>